<dbReference type="Pfam" id="PF02674">
    <property type="entry name" value="Colicin_V"/>
    <property type="match status" value="1"/>
</dbReference>
<feature type="transmembrane region" description="Helical" evidence="5">
    <location>
        <begin position="65"/>
        <end position="85"/>
    </location>
</feature>
<dbReference type="InterPro" id="IPR003825">
    <property type="entry name" value="Colicin-V_CvpA"/>
</dbReference>
<keyword evidence="4 5" id="KW-0472">Membrane</keyword>
<keyword evidence="2 5" id="KW-0812">Transmembrane</keyword>
<keyword evidence="7" id="KW-1185">Reference proteome</keyword>
<comment type="subcellular location">
    <subcellularLocation>
        <location evidence="1">Membrane</location>
        <topology evidence="1">Multi-pass membrane protein</topology>
    </subcellularLocation>
</comment>
<evidence type="ECO:0000256" key="4">
    <source>
        <dbReference type="ARBA" id="ARBA00023136"/>
    </source>
</evidence>
<feature type="transmembrane region" description="Helical" evidence="5">
    <location>
        <begin position="9"/>
        <end position="28"/>
    </location>
</feature>
<dbReference type="PANTHER" id="PTHR36926">
    <property type="entry name" value="COLICIN V PRODUCTION PROTEIN"/>
    <property type="match status" value="1"/>
</dbReference>
<evidence type="ECO:0000256" key="1">
    <source>
        <dbReference type="ARBA" id="ARBA00004141"/>
    </source>
</evidence>
<evidence type="ECO:0000256" key="2">
    <source>
        <dbReference type="ARBA" id="ARBA00022692"/>
    </source>
</evidence>
<evidence type="ECO:0000313" key="6">
    <source>
        <dbReference type="EMBL" id="QEK39153.1"/>
    </source>
</evidence>
<dbReference type="Proteomes" id="UP000324924">
    <property type="component" value="Chromosome"/>
</dbReference>
<dbReference type="EMBL" id="CP043314">
    <property type="protein sequence ID" value="QEK39153.1"/>
    <property type="molecule type" value="Genomic_DNA"/>
</dbReference>
<proteinExistence type="predicted"/>
<name>A0A5C0UHU9_9PROT</name>
<reference evidence="6 7" key="1">
    <citation type="submission" date="2019-08" db="EMBL/GenBank/DDBJ databases">
        <title>Highly reduced genomes of protist endosymbionts show evolutionary convergence.</title>
        <authorList>
            <person name="George E."/>
            <person name="Husnik F."/>
            <person name="Tashyreva D."/>
            <person name="Prokopchuk G."/>
            <person name="Horak A."/>
            <person name="Kwong W.K."/>
            <person name="Lukes J."/>
            <person name="Keeling P.J."/>
        </authorList>
    </citation>
    <scope>NUCLEOTIDE SEQUENCE [LARGE SCALE GENOMIC DNA]</scope>
    <source>
        <strain evidence="6">1604HC</strain>
    </source>
</reference>
<dbReference type="OrthoDB" id="9806894at2"/>
<evidence type="ECO:0000256" key="3">
    <source>
        <dbReference type="ARBA" id="ARBA00022989"/>
    </source>
</evidence>
<dbReference type="GO" id="GO:0009403">
    <property type="term" value="P:toxin biosynthetic process"/>
    <property type="evidence" value="ECO:0007669"/>
    <property type="project" value="InterPro"/>
</dbReference>
<dbReference type="InterPro" id="IPR052719">
    <property type="entry name" value="CvpA-like"/>
</dbReference>
<evidence type="ECO:0000256" key="5">
    <source>
        <dbReference type="SAM" id="Phobius"/>
    </source>
</evidence>
<dbReference type="GO" id="GO:0016020">
    <property type="term" value="C:membrane"/>
    <property type="evidence" value="ECO:0007669"/>
    <property type="project" value="UniProtKB-SubCell"/>
</dbReference>
<accession>A0A5C0UHU9</accession>
<feature type="transmembrane region" description="Helical" evidence="5">
    <location>
        <begin position="34"/>
        <end position="53"/>
    </location>
</feature>
<dbReference type="PANTHER" id="PTHR36926:SF1">
    <property type="entry name" value="COLICIN V PRODUCTION PROTEIN"/>
    <property type="match status" value="1"/>
</dbReference>
<organism evidence="6 7">
    <name type="scientific">Candidatus Nesciobacter abundans</name>
    <dbReference type="NCBI Taxonomy" id="2601668"/>
    <lineage>
        <taxon>Bacteria</taxon>
        <taxon>Pseudomonadati</taxon>
        <taxon>Pseudomonadota</taxon>
        <taxon>Alphaproteobacteria</taxon>
        <taxon>Holosporales</taxon>
        <taxon>Holosporaceae</taxon>
        <taxon>Candidatus Nesciobacter</taxon>
    </lineage>
</organism>
<dbReference type="KEGG" id="nabu:FZC36_01750"/>
<evidence type="ECO:0000313" key="7">
    <source>
        <dbReference type="Proteomes" id="UP000324924"/>
    </source>
</evidence>
<dbReference type="AlphaFoldDB" id="A0A5C0UHU9"/>
<gene>
    <name evidence="6" type="ORF">FZC36_01750</name>
</gene>
<dbReference type="RefSeq" id="WP_148972276.1">
    <property type="nucleotide sequence ID" value="NZ_OY490516.1"/>
</dbReference>
<protein>
    <submittedName>
        <fullName evidence="6">CvpA family protein</fullName>
    </submittedName>
</protein>
<sequence length="176" mass="19712">MDNSKIMDLISLGIVIYSSLFGFLRGFVWEILKIVSILGSTLVSFWAGVSLFGRFNSLSKIWMRYALGFGSGFGIFMIVGSAMLSLVSRVSSYVKKGHMRTVDKFAGFIFGLLRGIMVILLLGFIVSQLDLGMNDMLKDSYVMRILESNNSVITGLRNLLYFSADRFSSFTENFQN</sequence>
<keyword evidence="3 5" id="KW-1133">Transmembrane helix</keyword>
<feature type="transmembrane region" description="Helical" evidence="5">
    <location>
        <begin position="105"/>
        <end position="126"/>
    </location>
</feature>